<dbReference type="Pfam" id="PF08813">
    <property type="entry name" value="Phage_tail_3"/>
    <property type="match status" value="1"/>
</dbReference>
<name>A0ABT5MD28_9BURK</name>
<protein>
    <submittedName>
        <fullName evidence="1">Phage tail tube protein</fullName>
    </submittedName>
</protein>
<dbReference type="EMBL" id="JAQSIO010000002">
    <property type="protein sequence ID" value="MDD0814285.1"/>
    <property type="molecule type" value="Genomic_DNA"/>
</dbReference>
<sequence>MARTPTGTIHSVATALAAAKTISGISNAAEAVVSSTAHGYSNGDIVIVYSGWGRLNFRAFRIKSVLTDSFVLEGANTSNTDLYSAGAGSGSVRKVTTWVDLDRTMNHSSSGGDSKVVNVKFLESDVEIVLNDGFNAVQRTFDMDADMIGTPAYAALKTLSDTDADTVVRRRAKSGALSLLPAKVSFNEEETLSDGQAVTVKGSFNAQNISTRYAA</sequence>
<gene>
    <name evidence="1" type="ORF">PSQ39_06545</name>
</gene>
<dbReference type="Proteomes" id="UP001528672">
    <property type="component" value="Unassembled WGS sequence"/>
</dbReference>
<proteinExistence type="predicted"/>
<keyword evidence="2" id="KW-1185">Reference proteome</keyword>
<dbReference type="RefSeq" id="WP_273925906.1">
    <property type="nucleotide sequence ID" value="NZ_JAQSIO010000002.1"/>
</dbReference>
<accession>A0ABT5MD28</accession>
<organism evidence="1 2">
    <name type="scientific">Curvibacter microcysteis</name>
    <dbReference type="NCBI Taxonomy" id="3026419"/>
    <lineage>
        <taxon>Bacteria</taxon>
        <taxon>Pseudomonadati</taxon>
        <taxon>Pseudomonadota</taxon>
        <taxon>Betaproteobacteria</taxon>
        <taxon>Burkholderiales</taxon>
        <taxon>Comamonadaceae</taxon>
        <taxon>Curvibacter</taxon>
    </lineage>
</organism>
<comment type="caution">
    <text evidence="1">The sequence shown here is derived from an EMBL/GenBank/DDBJ whole genome shotgun (WGS) entry which is preliminary data.</text>
</comment>
<evidence type="ECO:0000313" key="2">
    <source>
        <dbReference type="Proteomes" id="UP001528672"/>
    </source>
</evidence>
<reference evidence="1 2" key="1">
    <citation type="submission" date="2023-02" db="EMBL/GenBank/DDBJ databases">
        <title>Bacterial whole genome sequence for Curvibacter sp. HBC28.</title>
        <authorList>
            <person name="Le V."/>
            <person name="Ko S.-R."/>
            <person name="Ahn C.-Y."/>
            <person name="Oh H.-M."/>
        </authorList>
    </citation>
    <scope>NUCLEOTIDE SEQUENCE [LARGE SCALE GENOMIC DNA]</scope>
    <source>
        <strain evidence="1 2">HBC28</strain>
    </source>
</reference>
<evidence type="ECO:0000313" key="1">
    <source>
        <dbReference type="EMBL" id="MDD0814285.1"/>
    </source>
</evidence>
<dbReference type="InterPro" id="IPR014918">
    <property type="entry name" value="Phage_tail_3"/>
</dbReference>